<dbReference type="InterPro" id="IPR014710">
    <property type="entry name" value="RmlC-like_jellyroll"/>
</dbReference>
<name>A0A8E7B3Y5_9EURY</name>
<dbReference type="GO" id="GO:0003677">
    <property type="term" value="F:DNA binding"/>
    <property type="evidence" value="ECO:0007669"/>
    <property type="project" value="UniProtKB-KW"/>
</dbReference>
<gene>
    <name evidence="4" type="ORF">KHC33_06095</name>
</gene>
<dbReference type="Pfam" id="PF07883">
    <property type="entry name" value="Cupin_2"/>
    <property type="match status" value="1"/>
</dbReference>
<dbReference type="InterPro" id="IPR013096">
    <property type="entry name" value="Cupin_2"/>
</dbReference>
<evidence type="ECO:0000259" key="2">
    <source>
        <dbReference type="Pfam" id="PF02311"/>
    </source>
</evidence>
<protein>
    <submittedName>
        <fullName evidence="4">Cupin domain-containing protein</fullName>
    </submittedName>
</protein>
<keyword evidence="1" id="KW-0238">DNA-binding</keyword>
<evidence type="ECO:0000256" key="1">
    <source>
        <dbReference type="ARBA" id="ARBA00023125"/>
    </source>
</evidence>
<dbReference type="PANTHER" id="PTHR36114:SF1">
    <property type="entry name" value="16.7 KDA PROTEIN IN WHIE LOCUS"/>
    <property type="match status" value="1"/>
</dbReference>
<evidence type="ECO:0000313" key="5">
    <source>
        <dbReference type="Proteomes" id="UP000680656"/>
    </source>
</evidence>
<dbReference type="KEGG" id="mrtj:KHC33_06095"/>
<dbReference type="InterPro" id="IPR003313">
    <property type="entry name" value="AraC-bd"/>
</dbReference>
<dbReference type="Proteomes" id="UP000680656">
    <property type="component" value="Chromosome"/>
</dbReference>
<dbReference type="Gene3D" id="2.60.120.10">
    <property type="entry name" value="Jelly Rolls"/>
    <property type="match status" value="2"/>
</dbReference>
<organism evidence="4 5">
    <name type="scientific">Methanospirillum purgamenti</name>
    <dbReference type="NCBI Taxonomy" id="2834276"/>
    <lineage>
        <taxon>Archaea</taxon>
        <taxon>Methanobacteriati</taxon>
        <taxon>Methanobacteriota</taxon>
        <taxon>Stenosarchaea group</taxon>
        <taxon>Methanomicrobia</taxon>
        <taxon>Methanomicrobiales</taxon>
        <taxon>Methanospirillaceae</taxon>
        <taxon>Methanospirillum</taxon>
    </lineage>
</organism>
<dbReference type="GeneID" id="65096737"/>
<dbReference type="CDD" id="cd02208">
    <property type="entry name" value="cupin_RmlC-like"/>
    <property type="match status" value="1"/>
</dbReference>
<dbReference type="RefSeq" id="WP_214420839.1">
    <property type="nucleotide sequence ID" value="NZ_CP075546.1"/>
</dbReference>
<dbReference type="SUPFAM" id="SSF51182">
    <property type="entry name" value="RmlC-like cupins"/>
    <property type="match status" value="1"/>
</dbReference>
<proteinExistence type="predicted"/>
<sequence length="299" mass="33480">MNFRYPVIATAFILSLLTCSVLFADNSWEKSEGIVLTEDNYEWVQHDELLNVTDVFSRLDLMSGMTLSPNTSLTLYNADPGAVLSPDAILPVPEVIYVLEGTINITADDEQILAGPNDAVYIPPMKLRRYENADEDRLRFFSLIDWTNQDSNATSIDVDGEEGYHDTTVRIRSEETISPQIIGNQTSNETFRFYRLLHPEEDALELSYDLGSVWMSEGSQIPDHYIDDRYQLITILSGSGNYSVGCTQYPVNPGDIVFAAPGAVMNSTADQDLHLLVITNPYYEEKYDHAIPGACDVII</sequence>
<keyword evidence="5" id="KW-1185">Reference proteome</keyword>
<feature type="domain" description="Cupin type-2" evidence="3">
    <location>
        <begin position="79"/>
        <end position="142"/>
    </location>
</feature>
<evidence type="ECO:0000313" key="4">
    <source>
        <dbReference type="EMBL" id="QVV90062.1"/>
    </source>
</evidence>
<reference evidence="4 5" key="1">
    <citation type="submission" date="2021-05" db="EMBL/GenBank/DDBJ databases">
        <title>A novel Methanospirillum isolate from a pyrite-forming mixed culture.</title>
        <authorList>
            <person name="Bunk B."/>
            <person name="Sproer C."/>
            <person name="Spring S."/>
            <person name="Pester M."/>
        </authorList>
    </citation>
    <scope>NUCLEOTIDE SEQUENCE [LARGE SCALE GENOMIC DNA]</scope>
    <source>
        <strain evidence="4 5">J.3.6.1-F.2.7.3</strain>
    </source>
</reference>
<dbReference type="PANTHER" id="PTHR36114">
    <property type="entry name" value="16.7 KDA PROTEIN IN WHIE LOCUS"/>
    <property type="match status" value="1"/>
</dbReference>
<dbReference type="InterPro" id="IPR011051">
    <property type="entry name" value="RmlC_Cupin_sf"/>
</dbReference>
<dbReference type="GO" id="GO:0006355">
    <property type="term" value="P:regulation of DNA-templated transcription"/>
    <property type="evidence" value="ECO:0007669"/>
    <property type="project" value="InterPro"/>
</dbReference>
<dbReference type="Pfam" id="PF02311">
    <property type="entry name" value="AraC_binding"/>
    <property type="match status" value="1"/>
</dbReference>
<accession>A0A8E7B3Y5</accession>
<dbReference type="AlphaFoldDB" id="A0A8E7B3Y5"/>
<dbReference type="InterPro" id="IPR052044">
    <property type="entry name" value="PKS_Associated_Protein"/>
</dbReference>
<feature type="domain" description="AraC-type arabinose-binding/dimerisation" evidence="2">
    <location>
        <begin position="214"/>
        <end position="271"/>
    </location>
</feature>
<dbReference type="EMBL" id="CP075546">
    <property type="protein sequence ID" value="QVV90062.1"/>
    <property type="molecule type" value="Genomic_DNA"/>
</dbReference>
<evidence type="ECO:0000259" key="3">
    <source>
        <dbReference type="Pfam" id="PF07883"/>
    </source>
</evidence>